<protein>
    <submittedName>
        <fullName evidence="1">Uncharacterized protein</fullName>
    </submittedName>
</protein>
<dbReference type="Proteomes" id="UP000324222">
    <property type="component" value="Unassembled WGS sequence"/>
</dbReference>
<evidence type="ECO:0000313" key="2">
    <source>
        <dbReference type="Proteomes" id="UP000324222"/>
    </source>
</evidence>
<keyword evidence="2" id="KW-1185">Reference proteome</keyword>
<comment type="caution">
    <text evidence="1">The sequence shown here is derived from an EMBL/GenBank/DDBJ whole genome shotgun (WGS) entry which is preliminary data.</text>
</comment>
<proteinExistence type="predicted"/>
<accession>A0A5B7D428</accession>
<name>A0A5B7D428_PORTR</name>
<reference evidence="1 2" key="1">
    <citation type="submission" date="2019-05" db="EMBL/GenBank/DDBJ databases">
        <title>Another draft genome of Portunus trituberculatus and its Hox gene families provides insights of decapod evolution.</title>
        <authorList>
            <person name="Jeong J.-H."/>
            <person name="Song I."/>
            <person name="Kim S."/>
            <person name="Choi T."/>
            <person name="Kim D."/>
            <person name="Ryu S."/>
            <person name="Kim W."/>
        </authorList>
    </citation>
    <scope>NUCLEOTIDE SEQUENCE [LARGE SCALE GENOMIC DNA]</scope>
    <source>
        <tissue evidence="1">Muscle</tissue>
    </source>
</reference>
<sequence length="108" mass="12641">MYSKPQLYERKGGKSLSDKLIFRIIQIYDFLPKKILFLRPKKITVISRNCSRLTRLQLVQYLQLLLYGKDDFLPFPCFFGHLRHGDDEKSEVKNTGCRMQLASVNTVA</sequence>
<gene>
    <name evidence="1" type="ORF">E2C01_009232</name>
</gene>
<evidence type="ECO:0000313" key="1">
    <source>
        <dbReference type="EMBL" id="MPC16409.1"/>
    </source>
</evidence>
<dbReference type="EMBL" id="VSRR010000504">
    <property type="protein sequence ID" value="MPC16409.1"/>
    <property type="molecule type" value="Genomic_DNA"/>
</dbReference>
<dbReference type="AlphaFoldDB" id="A0A5B7D428"/>
<organism evidence="1 2">
    <name type="scientific">Portunus trituberculatus</name>
    <name type="common">Swimming crab</name>
    <name type="synonym">Neptunus trituberculatus</name>
    <dbReference type="NCBI Taxonomy" id="210409"/>
    <lineage>
        <taxon>Eukaryota</taxon>
        <taxon>Metazoa</taxon>
        <taxon>Ecdysozoa</taxon>
        <taxon>Arthropoda</taxon>
        <taxon>Crustacea</taxon>
        <taxon>Multicrustacea</taxon>
        <taxon>Malacostraca</taxon>
        <taxon>Eumalacostraca</taxon>
        <taxon>Eucarida</taxon>
        <taxon>Decapoda</taxon>
        <taxon>Pleocyemata</taxon>
        <taxon>Brachyura</taxon>
        <taxon>Eubrachyura</taxon>
        <taxon>Portunoidea</taxon>
        <taxon>Portunidae</taxon>
        <taxon>Portuninae</taxon>
        <taxon>Portunus</taxon>
    </lineage>
</organism>